<name>A0A4V3CAD9_9ACTN</name>
<evidence type="ECO:0000256" key="1">
    <source>
        <dbReference type="SAM" id="SignalP"/>
    </source>
</evidence>
<dbReference type="RefSeq" id="WP_133800353.1">
    <property type="nucleotide sequence ID" value="NZ_SNWQ01000005.1"/>
</dbReference>
<comment type="caution">
    <text evidence="2">The sequence shown here is derived from an EMBL/GenBank/DDBJ whole genome shotgun (WGS) entry which is preliminary data.</text>
</comment>
<keyword evidence="3" id="KW-1185">Reference proteome</keyword>
<organism evidence="2 3">
    <name type="scientific">Kribbella caucasensis</name>
    <dbReference type="NCBI Taxonomy" id="2512215"/>
    <lineage>
        <taxon>Bacteria</taxon>
        <taxon>Bacillati</taxon>
        <taxon>Actinomycetota</taxon>
        <taxon>Actinomycetes</taxon>
        <taxon>Propionibacteriales</taxon>
        <taxon>Kribbellaceae</taxon>
        <taxon>Kribbella</taxon>
    </lineage>
</organism>
<accession>A0A4V3CAD9</accession>
<proteinExistence type="predicted"/>
<reference evidence="2 3" key="1">
    <citation type="submission" date="2019-03" db="EMBL/GenBank/DDBJ databases">
        <title>Genomic Encyclopedia of Type Strains, Phase III (KMG-III): the genomes of soil and plant-associated and newly described type strains.</title>
        <authorList>
            <person name="Whitman W."/>
        </authorList>
    </citation>
    <scope>NUCLEOTIDE SEQUENCE [LARGE SCALE GENOMIC DNA]</scope>
    <source>
        <strain evidence="2 3">VKM Ac-2527</strain>
    </source>
</reference>
<dbReference type="AlphaFoldDB" id="A0A4V3CAD9"/>
<evidence type="ECO:0008006" key="4">
    <source>
        <dbReference type="Google" id="ProtNLM"/>
    </source>
</evidence>
<dbReference type="Proteomes" id="UP000295388">
    <property type="component" value="Unassembled WGS sequence"/>
</dbReference>
<feature type="signal peptide" evidence="1">
    <location>
        <begin position="1"/>
        <end position="29"/>
    </location>
</feature>
<gene>
    <name evidence="2" type="ORF">EV643_105329</name>
</gene>
<evidence type="ECO:0000313" key="2">
    <source>
        <dbReference type="EMBL" id="TDO50098.1"/>
    </source>
</evidence>
<feature type="chain" id="PRO_5020986626" description="Htaa protein" evidence="1">
    <location>
        <begin position="30"/>
        <end position="204"/>
    </location>
</feature>
<sequence>MKGTRLLGLIAAVSVALVLLTGASGSAKSDDNGKMRWDIVNINFTTGTVFAGGEASARASDGSKITLTGSGRFDADSRVGKRATGGGTWTTYDSAGVVTGTGDYDVTRFVSFASAPGTPPVPNDDIGSPGTSRAGLLVVAVTYSSGEKGVLTVSCHLVGSPDTLFEGITTTKGNAAYWNPEPPPAPPGNGNRTLFHVLDNNSDD</sequence>
<dbReference type="EMBL" id="SNWQ01000005">
    <property type="protein sequence ID" value="TDO50098.1"/>
    <property type="molecule type" value="Genomic_DNA"/>
</dbReference>
<keyword evidence="1" id="KW-0732">Signal</keyword>
<protein>
    <recommendedName>
        <fullName evidence="4">Htaa protein</fullName>
    </recommendedName>
</protein>
<evidence type="ECO:0000313" key="3">
    <source>
        <dbReference type="Proteomes" id="UP000295388"/>
    </source>
</evidence>